<feature type="compositionally biased region" description="Low complexity" evidence="2">
    <location>
        <begin position="1353"/>
        <end position="1369"/>
    </location>
</feature>
<keyword evidence="6" id="KW-1185">Reference proteome</keyword>
<reference evidence="5 6" key="1">
    <citation type="submission" date="2021-05" db="EMBL/GenBank/DDBJ databases">
        <title>Kineosporia and Streptomyces sp. nov. two new marine actinobacteria isolated from Coral.</title>
        <authorList>
            <person name="Buangrab K."/>
            <person name="Sutthacheep M."/>
            <person name="Yeemin T."/>
            <person name="Harunari E."/>
            <person name="Igarashi Y."/>
            <person name="Kanchanasin P."/>
            <person name="Tanasupawat S."/>
            <person name="Phongsopitanun W."/>
        </authorList>
    </citation>
    <scope>NUCLEOTIDE SEQUENCE [LARGE SCALE GENOMIC DNA]</scope>
    <source>
        <strain evidence="5 6">J2-2</strain>
    </source>
</reference>
<dbReference type="PANTHER" id="PTHR32305:SF15">
    <property type="entry name" value="PROTEIN RHSA-RELATED"/>
    <property type="match status" value="1"/>
</dbReference>
<comment type="caution">
    <text evidence="5">The sequence shown here is derived from an EMBL/GenBank/DDBJ whole genome shotgun (WGS) entry which is preliminary data.</text>
</comment>
<dbReference type="InterPro" id="IPR050708">
    <property type="entry name" value="T6SS_VgrG/RHS"/>
</dbReference>
<feature type="region of interest" description="Disordered" evidence="2">
    <location>
        <begin position="847"/>
        <end position="879"/>
    </location>
</feature>
<accession>A0ABS5TTY1</accession>
<dbReference type="RefSeq" id="WP_214160806.1">
    <property type="nucleotide sequence ID" value="NZ_JAHBAY010000027.1"/>
</dbReference>
<sequence>MGTALLAAVVAVGLLPAGAAWAGTSAQGAGSGDDAVRPERPPTSYEPMSSAEEAKLTARALAAAEPDTGKTELVKERTRMSRTFTDPVSGTRVTQLSASPINFQDAEGAWQPIDNVLQADKSGGGWRNGANAYTLNLPKSLVEPVKIADGADAGAFVSVQLAPDATPVDDLGSGSAQQRSSATADAPEVSDTTATVKEAEATYSEALPGVDFSYEAIGDAVKETASVASLADLDALPGGSLSFTVKTGAGMTLKVLESGAVDVVNAQGQTTFEIPPPVMNDAHGEPSAAITTLVQKNAGGQDGDAWTMTLTPDRQWLAAEGRAWPVAIDPTIGVGAPMAACTLQSNAAATDPALCSGSEILTSWNSNGGAERRALLRFDTLLDVVPADAQIATARLSLSVVDDSAFPASTVDVRALTSSFTTSANWTTRDGSTTWGTAGGDRSDVYERKELKPDGTYQDLDVSRLVQEWTEGGSEHNGFILQKQASAAGGDFLRFGSPQSSRPPSLFVEWEPRTGVRKGNTAVVTEELSDRTSVSVNPATGNASVTTKELSIAGSGIDLNVAHTSQSLDTDGLGVDGYGWTSSLTGTRLWPYDGGTTGAAQTMFYRDGSGGQWTYLRNKNVSNTWIRPKGLDKDLAVPDSSHYSLTDRTSQTKELFKNIGTDTDQIYALESVTDRNGNKITFTYDASARSQIDGTLILRSVTDTRGREIEVTNYSGYFNDFITDSSDRQIVYSITGNQLESVTDAAGGTVRYEYDSAHRVTAVVTTEDLRTEMQYDAQGRITKLTRKNSAAGGDSVWTFSYGDYTRDSEGKPTATNTVTDPNGHTTEYTANGRGLVSKAKNALGKSVSKTYSPNDDVASTTGATGGGTQTATSDYESAGDTYRMTSTKIPTGAGMTINSYGTGASLYNPTKQTDSRGNATTYTYNTGGNRASEKKADGSTTVSLYEGDTDPAYGDVVHCGPGSTPTATKAGALCETRDAEYVKGSSRAATGGHRTAYRYNDKGELVTTIPPSGGSLANQTYTYDGLSRLQTLTDGKGQETYYGYDALDRLIYVQHADGSTESSHYGGDNTGNNNGWLRSVKEQSATGAVTRLTDYGRDDLGRLTAVSAPEGVASLSYDKASNLKVYNDGGGIVTYGYNDADQLTWVQMPGGNCAGLTYAAPGDEDTGCILLQVDDDGRRTGTKYPGGTSVQANTLDDSGRIKQIVAKTGATTQLNLTYSYTEASKDTGLVNSVTDAVTSKKTTYTHDGQDRLSIASTTPIGGESATTYEAFCYSAAGNRTKYYTAADATCSTTNPAATYTYNTANQLTGATGTTPTGATLTGTGFTYDANGNETTAKSATGRTTTYGDRDQATSFTPTGGTTTGQTYAGTGNGNRLTSGTTTFMASPLSPAPAWSKTGGTTTWTVRDPDGKLLAIRVGPTDTSTSEYYPFMDNLDNVRAMVTATGGAPEVAYTYSAYGVITASSGSLSQPYRYGGGYTDAVTGLVKTGARFYDTTSGRFTQPDPTKQEAHPYLYAGGCPSSHRDPAGTSWLGDALQSPKVGCIAGMVALGLAGASLLVAAPPAGLLAGSIFWGGVGMGAFLTLGSCESAGWNYYS</sequence>
<gene>
    <name evidence="5" type="ORF">KIH74_35315</name>
</gene>
<dbReference type="NCBIfam" id="TIGR01643">
    <property type="entry name" value="YD_repeat_2x"/>
    <property type="match status" value="2"/>
</dbReference>
<keyword evidence="3" id="KW-0732">Signal</keyword>
<feature type="region of interest" description="Disordered" evidence="2">
    <location>
        <begin position="24"/>
        <end position="51"/>
    </location>
</feature>
<feature type="compositionally biased region" description="Polar residues" evidence="2">
    <location>
        <begin position="847"/>
        <end position="859"/>
    </location>
</feature>
<feature type="chain" id="PRO_5047212567" evidence="3">
    <location>
        <begin position="23"/>
        <end position="1595"/>
    </location>
</feature>
<feature type="domain" description="Teneurin-like YD-shell" evidence="4">
    <location>
        <begin position="1387"/>
        <end position="1503"/>
    </location>
</feature>
<evidence type="ECO:0000313" key="6">
    <source>
        <dbReference type="Proteomes" id="UP001197247"/>
    </source>
</evidence>
<feature type="region of interest" description="Disordered" evidence="2">
    <location>
        <begin position="168"/>
        <end position="191"/>
    </location>
</feature>
<feature type="compositionally biased region" description="Polar residues" evidence="2">
    <location>
        <begin position="174"/>
        <end position="183"/>
    </location>
</feature>
<dbReference type="Proteomes" id="UP001197247">
    <property type="component" value="Unassembled WGS sequence"/>
</dbReference>
<dbReference type="EMBL" id="JAHBAY010000027">
    <property type="protein sequence ID" value="MBT0774267.1"/>
    <property type="molecule type" value="Genomic_DNA"/>
</dbReference>
<evidence type="ECO:0000256" key="1">
    <source>
        <dbReference type="ARBA" id="ARBA00022737"/>
    </source>
</evidence>
<feature type="compositionally biased region" description="Low complexity" evidence="2">
    <location>
        <begin position="1334"/>
        <end position="1345"/>
    </location>
</feature>
<feature type="signal peptide" evidence="3">
    <location>
        <begin position="1"/>
        <end position="22"/>
    </location>
</feature>
<organism evidence="5 6">
    <name type="scientific">Kineosporia corallincola</name>
    <dbReference type="NCBI Taxonomy" id="2835133"/>
    <lineage>
        <taxon>Bacteria</taxon>
        <taxon>Bacillati</taxon>
        <taxon>Actinomycetota</taxon>
        <taxon>Actinomycetes</taxon>
        <taxon>Kineosporiales</taxon>
        <taxon>Kineosporiaceae</taxon>
        <taxon>Kineosporia</taxon>
    </lineage>
</organism>
<evidence type="ECO:0000313" key="5">
    <source>
        <dbReference type="EMBL" id="MBT0774267.1"/>
    </source>
</evidence>
<dbReference type="PANTHER" id="PTHR32305">
    <property type="match status" value="1"/>
</dbReference>
<evidence type="ECO:0000256" key="3">
    <source>
        <dbReference type="SAM" id="SignalP"/>
    </source>
</evidence>
<dbReference type="InterPro" id="IPR006530">
    <property type="entry name" value="YD"/>
</dbReference>
<dbReference type="InterPro" id="IPR031325">
    <property type="entry name" value="RHS_repeat"/>
</dbReference>
<name>A0ABS5TTY1_9ACTN</name>
<proteinExistence type="predicted"/>
<evidence type="ECO:0000259" key="4">
    <source>
        <dbReference type="Pfam" id="PF25023"/>
    </source>
</evidence>
<dbReference type="Pfam" id="PF05593">
    <property type="entry name" value="RHS_repeat"/>
    <property type="match status" value="1"/>
</dbReference>
<protein>
    <submittedName>
        <fullName evidence="5">DNRLRE domain-containing protein</fullName>
    </submittedName>
</protein>
<keyword evidence="1" id="KW-0677">Repeat</keyword>
<feature type="region of interest" description="Disordered" evidence="2">
    <location>
        <begin position="1333"/>
        <end position="1379"/>
    </location>
</feature>
<evidence type="ECO:0000256" key="2">
    <source>
        <dbReference type="SAM" id="MobiDB-lite"/>
    </source>
</evidence>
<dbReference type="NCBIfam" id="TIGR03696">
    <property type="entry name" value="Rhs_assc_core"/>
    <property type="match status" value="1"/>
</dbReference>
<dbReference type="InterPro" id="IPR022385">
    <property type="entry name" value="Rhs_assc_core"/>
</dbReference>
<dbReference type="Gene3D" id="2.180.10.10">
    <property type="entry name" value="RHS repeat-associated core"/>
    <property type="match status" value="2"/>
</dbReference>
<dbReference type="NCBIfam" id="NF033679">
    <property type="entry name" value="DNRLRE_dom"/>
    <property type="match status" value="1"/>
</dbReference>
<dbReference type="Pfam" id="PF25023">
    <property type="entry name" value="TEN_YD-shell"/>
    <property type="match status" value="1"/>
</dbReference>
<dbReference type="InterPro" id="IPR056823">
    <property type="entry name" value="TEN-like_YD-shell"/>
</dbReference>